<feature type="transmembrane region" description="Helical" evidence="9">
    <location>
        <begin position="143"/>
        <end position="164"/>
    </location>
</feature>
<feature type="compositionally biased region" description="Acidic residues" evidence="8">
    <location>
        <begin position="1116"/>
        <end position="1125"/>
    </location>
</feature>
<feature type="transmembrane region" description="Helical" evidence="9">
    <location>
        <begin position="176"/>
        <end position="199"/>
    </location>
</feature>
<feature type="transmembrane region" description="Helical" evidence="9">
    <location>
        <begin position="302"/>
        <end position="325"/>
    </location>
</feature>
<evidence type="ECO:0000256" key="8">
    <source>
        <dbReference type="SAM" id="MobiDB-lite"/>
    </source>
</evidence>
<feature type="region of interest" description="Disordered" evidence="8">
    <location>
        <begin position="1"/>
        <end position="24"/>
    </location>
</feature>
<feature type="transmembrane region" description="Helical" evidence="9">
    <location>
        <begin position="102"/>
        <end position="123"/>
    </location>
</feature>
<dbReference type="GO" id="GO:0034204">
    <property type="term" value="P:lipid translocation"/>
    <property type="evidence" value="ECO:0007669"/>
    <property type="project" value="TreeGrafter"/>
</dbReference>
<dbReference type="PRINTS" id="PR01806">
    <property type="entry name" value="VIRFACTRMVIN"/>
</dbReference>
<feature type="transmembrane region" description="Helical" evidence="9">
    <location>
        <begin position="45"/>
        <end position="62"/>
    </location>
</feature>
<feature type="transmembrane region" description="Helical" evidence="9">
    <location>
        <begin position="385"/>
        <end position="406"/>
    </location>
</feature>
<evidence type="ECO:0000256" key="5">
    <source>
        <dbReference type="ARBA" id="ARBA00022984"/>
    </source>
</evidence>
<keyword evidence="5" id="KW-0573">Peptidoglycan synthesis</keyword>
<keyword evidence="2" id="KW-1003">Cell membrane</keyword>
<dbReference type="EMBL" id="NMWU01000020">
    <property type="protein sequence ID" value="PLS31021.1"/>
    <property type="molecule type" value="Genomic_DNA"/>
</dbReference>
<feature type="compositionally biased region" description="Low complexity" evidence="8">
    <location>
        <begin position="1099"/>
        <end position="1113"/>
    </location>
</feature>
<evidence type="ECO:0000256" key="6">
    <source>
        <dbReference type="ARBA" id="ARBA00022989"/>
    </source>
</evidence>
<gene>
    <name evidence="10" type="ORF">Uis1B_1133</name>
</gene>
<name>A0A2N5JA26_9BIFI</name>
<feature type="region of interest" description="Disordered" evidence="8">
    <location>
        <begin position="594"/>
        <end position="671"/>
    </location>
</feature>
<proteinExistence type="predicted"/>
<dbReference type="InterPro" id="IPR004268">
    <property type="entry name" value="MurJ"/>
</dbReference>
<feature type="transmembrane region" description="Helical" evidence="9">
    <location>
        <begin position="1140"/>
        <end position="1162"/>
    </location>
</feature>
<feature type="transmembrane region" description="Helical" evidence="9">
    <location>
        <begin position="219"/>
        <end position="240"/>
    </location>
</feature>
<accession>A0A2N5JA26</accession>
<dbReference type="GO" id="GO:0009252">
    <property type="term" value="P:peptidoglycan biosynthetic process"/>
    <property type="evidence" value="ECO:0007669"/>
    <property type="project" value="UniProtKB-KW"/>
</dbReference>
<evidence type="ECO:0000313" key="11">
    <source>
        <dbReference type="Proteomes" id="UP000235050"/>
    </source>
</evidence>
<feature type="transmembrane region" description="Helical" evidence="9">
    <location>
        <begin position="547"/>
        <end position="572"/>
    </location>
</feature>
<feature type="transmembrane region" description="Helical" evidence="9">
    <location>
        <begin position="261"/>
        <end position="282"/>
    </location>
</feature>
<keyword evidence="3 9" id="KW-0812">Transmembrane</keyword>
<sequence>MSSNNGNDNNGETTRNGSDTNSVGRNSMIMAVGTAASRVTGQIRSILLAAAIGTTGIAANAYQTGSMIPQVIFTLVSGGIFNAVLVPQIVKTLKHKDANERLNKLITVAIALLVSITLVMMLATPLVTRLYVNPNWAPEQRALVNSFTLWCMPQIFFYGLYLVLGQILAAKGRFGMYAWSSVFANIVSCTGFILFIVLFGNASRQPMGFWTNDKVFLTAGTWTLGVAVQAIVLFIPLMRLGLRYRVKWGVHGIGLRSMGKVAIWSLALTVLNLLVGMVTSQVNTGAPHAGNDLYGIAGNGSYQYAYSLYILPYSLIAVSITTAVFPKLSRAIADHDLDTAREDLSSSIRSVALTMCFFTAALIAMPVPITRALLPSVSVQEAQLIAGPMIGLSIGLVPVSVFLLIQRTFYAFEDGRSPFLYALLNNGVQMVLLLTAIKVFPPRYWAMLVGLTLSVAYFASVPVIFLILRKRFNGNLDGKRIVLLHVKAGLAAVAAGLAGWLAGKPLMAVLGVRLGSDFGPGGAPAPANGGTAAAAGAGTAPAAHMSWISALIICVVLTIVIAVVYAALLWALRVREFNDLIGVVQRRVLHRGAGSAAANTGGAGNTGNTRNTDGGTANDSDGTGTAENAPRNPDAAENGSESASHQSAPATTVTAAAARPTGIPTYRMTTSDNPLQNRFAYGKSSTMLKPGLGDTLIDRYTLVQVLRDEPGLAAWRANDRTMARDCQIFLITNTEIAFTANEVASALALNPNPRFTPIQQIRNEGGVCLIVTDLDPGISLARHLAHNADHPDQALSSEAIRTIIGETVEAANSLRTAGLNHRAISSNTIRITAQGITLADAPVSAALITPQLKAGENPDSEALTIRQLAAVLFEMVTGHVFTPNSGVTPEAIREDTPEEFRILCVRGLGLHREGESVPVPISTLDEFEALLGSWKTMSELTKDDIDLASHPSSQSIELVAVTPVETTELAAIPESFMSHPTAAQEPSALTNGRNEWNANQLLFPAKQEVDLVSPDEFEQNLMEPLQMNGRGSNAKPTVGLDVSSIRHPNDTDNINLSNTNTDNLPPVFPPAAANVGAATAAAQEPIDSEATVVMAPIPEGYEPQPAAEPPAYENLGDADTDDDGSEPATKGLSGWKRITIIAVIIIALLGVGFGAAAALGVFSPKEEAKKSDPWPSINTSEVAFPSQGSSASASATASATPSQSASPSKSASASSSASPTSSASSPAATSGKTGEVITADKEAKSVPAPAKPKNTTEYETNTQTYLNMPNNLQGRGWYVQLTQPQDVYKMQIAIKGGGGSGQIYAGATQDNPTGGEKVADFNFSDTGVTDVEFTKTVKTQDLVIWVPLDTTPNNGRSLYFNYVKVY</sequence>
<evidence type="ECO:0000256" key="2">
    <source>
        <dbReference type="ARBA" id="ARBA00022475"/>
    </source>
</evidence>
<dbReference type="InterPro" id="IPR011009">
    <property type="entry name" value="Kinase-like_dom_sf"/>
</dbReference>
<feature type="compositionally biased region" description="Low complexity" evidence="8">
    <location>
        <begin position="648"/>
        <end position="661"/>
    </location>
</feature>
<evidence type="ECO:0000256" key="1">
    <source>
        <dbReference type="ARBA" id="ARBA00004651"/>
    </source>
</evidence>
<comment type="caution">
    <text evidence="10">The sequence shown here is derived from an EMBL/GenBank/DDBJ whole genome shotgun (WGS) entry which is preliminary data.</text>
</comment>
<dbReference type="Pfam" id="PF03023">
    <property type="entry name" value="MurJ"/>
    <property type="match status" value="1"/>
</dbReference>
<evidence type="ECO:0000313" key="10">
    <source>
        <dbReference type="EMBL" id="PLS31021.1"/>
    </source>
</evidence>
<dbReference type="GO" id="GO:0005886">
    <property type="term" value="C:plasma membrane"/>
    <property type="evidence" value="ECO:0007669"/>
    <property type="project" value="UniProtKB-SubCell"/>
</dbReference>
<comment type="subcellular location">
    <subcellularLocation>
        <location evidence="1">Cell membrane</location>
        <topology evidence="1">Multi-pass membrane protein</topology>
    </subcellularLocation>
</comment>
<dbReference type="Gene3D" id="1.10.510.10">
    <property type="entry name" value="Transferase(Phosphotransferase) domain 1"/>
    <property type="match status" value="1"/>
</dbReference>
<organism evidence="10 11">
    <name type="scientific">Bifidobacterium margollesii</name>
    <dbReference type="NCBI Taxonomy" id="2020964"/>
    <lineage>
        <taxon>Bacteria</taxon>
        <taxon>Bacillati</taxon>
        <taxon>Actinomycetota</taxon>
        <taxon>Actinomycetes</taxon>
        <taxon>Bifidobacteriales</taxon>
        <taxon>Bifidobacteriaceae</taxon>
        <taxon>Bifidobacterium</taxon>
    </lineage>
</organism>
<evidence type="ECO:0000256" key="3">
    <source>
        <dbReference type="ARBA" id="ARBA00022692"/>
    </source>
</evidence>
<dbReference type="OrthoDB" id="9786339at2"/>
<feature type="region of interest" description="Disordered" evidence="8">
    <location>
        <begin position="1166"/>
        <end position="1260"/>
    </location>
</feature>
<keyword evidence="4" id="KW-0133">Cell shape</keyword>
<feature type="transmembrane region" description="Helical" evidence="9">
    <location>
        <begin position="418"/>
        <end position="437"/>
    </location>
</feature>
<evidence type="ECO:0000256" key="7">
    <source>
        <dbReference type="ARBA" id="ARBA00023136"/>
    </source>
</evidence>
<dbReference type="RefSeq" id="WP_101616431.1">
    <property type="nucleotide sequence ID" value="NZ_NMWU01000020.1"/>
</dbReference>
<dbReference type="PANTHER" id="PTHR47019">
    <property type="entry name" value="LIPID II FLIPPASE MURJ"/>
    <property type="match status" value="1"/>
</dbReference>
<feature type="transmembrane region" description="Helical" evidence="9">
    <location>
        <begin position="68"/>
        <end position="90"/>
    </location>
</feature>
<feature type="compositionally biased region" description="Low complexity" evidence="8">
    <location>
        <begin position="1185"/>
        <end position="1233"/>
    </location>
</feature>
<keyword evidence="11" id="KW-1185">Reference proteome</keyword>
<dbReference type="PANTHER" id="PTHR47019:SF1">
    <property type="entry name" value="LIPID II FLIPPASE MURJ"/>
    <property type="match status" value="1"/>
</dbReference>
<dbReference type="GO" id="GO:0008360">
    <property type="term" value="P:regulation of cell shape"/>
    <property type="evidence" value="ECO:0007669"/>
    <property type="project" value="UniProtKB-KW"/>
</dbReference>
<feature type="compositionally biased region" description="Low complexity" evidence="8">
    <location>
        <begin position="594"/>
        <end position="618"/>
    </location>
</feature>
<dbReference type="GO" id="GO:0015648">
    <property type="term" value="F:lipid-linked peptidoglycan transporter activity"/>
    <property type="evidence" value="ECO:0007669"/>
    <property type="project" value="TreeGrafter"/>
</dbReference>
<reference evidence="10 11" key="1">
    <citation type="submission" date="2017-07" db="EMBL/GenBank/DDBJ databases">
        <title>Bifidobacterium novel species.</title>
        <authorList>
            <person name="Lugli G.A."/>
            <person name="Milani C."/>
            <person name="Duranti S."/>
            <person name="Mangifesta M."/>
        </authorList>
    </citation>
    <scope>NUCLEOTIDE SEQUENCE [LARGE SCALE GENOMIC DNA]</scope>
    <source>
        <strain evidence="11">Uis1B</strain>
    </source>
</reference>
<evidence type="ECO:0000256" key="9">
    <source>
        <dbReference type="SAM" id="Phobius"/>
    </source>
</evidence>
<dbReference type="CDD" id="cd13123">
    <property type="entry name" value="MATE_MurJ_like"/>
    <property type="match status" value="1"/>
</dbReference>
<keyword evidence="7 9" id="KW-0472">Membrane</keyword>
<protein>
    <submittedName>
        <fullName evidence="10">MviN-like protein</fullName>
    </submittedName>
</protein>
<feature type="transmembrane region" description="Helical" evidence="9">
    <location>
        <begin position="443"/>
        <end position="468"/>
    </location>
</feature>
<evidence type="ECO:0000256" key="4">
    <source>
        <dbReference type="ARBA" id="ARBA00022960"/>
    </source>
</evidence>
<keyword evidence="6 9" id="KW-1133">Transmembrane helix</keyword>
<feature type="transmembrane region" description="Helical" evidence="9">
    <location>
        <begin position="480"/>
        <end position="502"/>
    </location>
</feature>
<dbReference type="Proteomes" id="UP000235050">
    <property type="component" value="Unassembled WGS sequence"/>
</dbReference>
<dbReference type="InterPro" id="IPR051050">
    <property type="entry name" value="Lipid_II_flippase_MurJ/MviN"/>
</dbReference>
<dbReference type="SUPFAM" id="SSF56112">
    <property type="entry name" value="Protein kinase-like (PK-like)"/>
    <property type="match status" value="1"/>
</dbReference>
<feature type="transmembrane region" description="Helical" evidence="9">
    <location>
        <begin position="346"/>
        <end position="365"/>
    </location>
</feature>
<feature type="region of interest" description="Disordered" evidence="8">
    <location>
        <begin position="1099"/>
        <end position="1131"/>
    </location>
</feature>